<name>A0A967AQD7_9FLAO</name>
<proteinExistence type="predicted"/>
<protein>
    <submittedName>
        <fullName evidence="2">Uncharacterized protein</fullName>
    </submittedName>
</protein>
<sequence>MKKNIFKRIETDKELPKEIKEDILSTLPELDVSDLNEETDLEDTSPSSNREEVAEDE</sequence>
<dbReference type="Proteomes" id="UP000707206">
    <property type="component" value="Unassembled WGS sequence"/>
</dbReference>
<evidence type="ECO:0000313" key="2">
    <source>
        <dbReference type="EMBL" id="NHF58506.1"/>
    </source>
</evidence>
<dbReference type="AlphaFoldDB" id="A0A967AQD7"/>
<evidence type="ECO:0000313" key="3">
    <source>
        <dbReference type="Proteomes" id="UP000707206"/>
    </source>
</evidence>
<feature type="compositionally biased region" description="Acidic residues" evidence="1">
    <location>
        <begin position="31"/>
        <end position="43"/>
    </location>
</feature>
<reference evidence="2" key="2">
    <citation type="submission" date="2020-03" db="EMBL/GenBank/DDBJ databases">
        <title>Flavobacteriaceae bacterium strain TP-CH-4, a member of the family Flavobacteriaceae isolated from a deep-sea seamount.</title>
        <authorList>
            <person name="Zhang D.-C."/>
        </authorList>
    </citation>
    <scope>NUCLEOTIDE SEQUENCE</scope>
    <source>
        <strain evidence="2">TP-CH-4</strain>
    </source>
</reference>
<evidence type="ECO:0000256" key="1">
    <source>
        <dbReference type="SAM" id="MobiDB-lite"/>
    </source>
</evidence>
<reference evidence="2" key="1">
    <citation type="submission" date="2019-07" db="EMBL/GenBank/DDBJ databases">
        <authorList>
            <person name="De-Chao Zhang Q."/>
        </authorList>
    </citation>
    <scope>NUCLEOTIDE SEQUENCE</scope>
    <source>
        <strain evidence="2">TP-CH-4</strain>
    </source>
</reference>
<organism evidence="2 3">
    <name type="scientific">Pelagihabitans pacificus</name>
    <dbReference type="NCBI Taxonomy" id="2696054"/>
    <lineage>
        <taxon>Bacteria</taxon>
        <taxon>Pseudomonadati</taxon>
        <taxon>Bacteroidota</taxon>
        <taxon>Flavobacteriia</taxon>
        <taxon>Flavobacteriales</taxon>
        <taxon>Flavobacteriaceae</taxon>
        <taxon>Pelagihabitans</taxon>
    </lineage>
</organism>
<keyword evidence="3" id="KW-1185">Reference proteome</keyword>
<dbReference type="RefSeq" id="WP_166204753.1">
    <property type="nucleotide sequence ID" value="NZ_VIKU02000001.1"/>
</dbReference>
<gene>
    <name evidence="2" type="ORF">FK220_004100</name>
</gene>
<feature type="region of interest" description="Disordered" evidence="1">
    <location>
        <begin position="24"/>
        <end position="57"/>
    </location>
</feature>
<accession>A0A967AQD7</accession>
<comment type="caution">
    <text evidence="2">The sequence shown here is derived from an EMBL/GenBank/DDBJ whole genome shotgun (WGS) entry which is preliminary data.</text>
</comment>
<dbReference type="EMBL" id="VIKU02000001">
    <property type="protein sequence ID" value="NHF58506.1"/>
    <property type="molecule type" value="Genomic_DNA"/>
</dbReference>